<protein>
    <recommendedName>
        <fullName evidence="9">L domain-like protein</fullName>
    </recommendedName>
</protein>
<keyword evidence="6" id="KW-1133">Transmembrane helix</keyword>
<dbReference type="FunFam" id="3.80.10.10:FF:000383">
    <property type="entry name" value="Leucine-rich repeat receptor protein kinase EMS1"/>
    <property type="match status" value="1"/>
</dbReference>
<dbReference type="OrthoDB" id="49138at2759"/>
<evidence type="ECO:0000313" key="7">
    <source>
        <dbReference type="EMBL" id="CAB9529258.1"/>
    </source>
</evidence>
<feature type="region of interest" description="Disordered" evidence="5">
    <location>
        <begin position="1"/>
        <end position="32"/>
    </location>
</feature>
<dbReference type="AlphaFoldDB" id="A0A9N8HZZ9"/>
<evidence type="ECO:0000256" key="4">
    <source>
        <dbReference type="ARBA" id="ARBA00022737"/>
    </source>
</evidence>
<feature type="transmembrane region" description="Helical" evidence="6">
    <location>
        <begin position="382"/>
        <end position="403"/>
    </location>
</feature>
<evidence type="ECO:0000256" key="5">
    <source>
        <dbReference type="SAM" id="MobiDB-lite"/>
    </source>
</evidence>
<dbReference type="SMART" id="SM00369">
    <property type="entry name" value="LRR_TYP"/>
    <property type="match status" value="5"/>
</dbReference>
<reference evidence="7" key="1">
    <citation type="submission" date="2020-06" db="EMBL/GenBank/DDBJ databases">
        <authorList>
            <consortium name="Plant Systems Biology data submission"/>
        </authorList>
    </citation>
    <scope>NUCLEOTIDE SEQUENCE</scope>
    <source>
        <strain evidence="7">D6</strain>
    </source>
</reference>
<comment type="caution">
    <text evidence="7">The sequence shown here is derived from an EMBL/GenBank/DDBJ whole genome shotgun (WGS) entry which is preliminary data.</text>
</comment>
<keyword evidence="4" id="KW-0677">Repeat</keyword>
<dbReference type="Pfam" id="PF00560">
    <property type="entry name" value="LRR_1"/>
    <property type="match status" value="2"/>
</dbReference>
<sequence length="1013" mass="111380">MKEEVVSKEEEEAEDESLGSGDGNGALNPEVRDVLVERAEAEAKPSNSNNMATNPMEEDSLIRALEDEQQFCVAPETLQIPVEVIPQQKHGEENETCVSSVTDALRDADLFVDRMYPTLQDVPEEHKPQPMVDLAAERTQPRGISTSSQAEDENTEQEVASLPKTHPVEDAKGIHLADIEKLNDEGAENSNVEQQQPKAEDIMLVGEDSENKEHQHLMEIATGINEAAKMEKLAKAATANTNDDDDVPFNEPEAAFLGRDEQDTVPGNTVEAPTAVEPVPQPALYRTTQMNPQSQPGAFMGAPGRRMQRNPSLNYDLLSANNLATTSGQEDSSVGTAARILTTQGLVQANAIEDDTADLMHANPVDMETAQHRALQQKHQQMAFFAAALWLLLVVAIIVGFVVGTQKTKEPDVVFLESTETPTVYGSMEPSEVPSSAPTGALDILLYSLPDYAVTSINNGSETPQWRAWQWLANHQNNTFLPEWRKTQLFALATFFYAFEGENWWHPIKDRWMDDTVEECMWFSSGFGFVLDGSYQEWPSFTPPCNSQGQFTSLDLAQLQLSGPLPYIPPEITLMAALTKIALLYNGNSGPVSSLLPTEVYEMTDLRSLGLRGNLLTGQIPSEISLFPSLSELILGQNQLSGQIPSEIALLSSLSLLELDQNDLTSQIPSELGLLTALTELRFNENRLTGPIPSELGLLSSLKELYLYDNLLSGQIPSELWLLTSLNLLRLGDNQFSGLISSEVGLLKSLDKLYLAWNQIMGPIPSELGLLTSLKVCDLFDNWLIGPLPSELGLLTSLGRLTLFANQFTGTIPTEVGMMTSLTNLRLHNNNLTGTLPSQLNALMGLRIYGNHFTGTVPEHLCSFLWCECSLSETPAVTTCADLKEAPPDWPGRFPTRGADVMLNIYTDYFPEETTWLWQKETNVTGIWDTLESRGPLGIREHVHSSLFSVNTGTAYRLIVSDSFGDGIPWITMTAGNETVLYSLVAPEAFSEITIDVLVRADGSFDVTSSRAL</sequence>
<keyword evidence="8" id="KW-1185">Reference proteome</keyword>
<gene>
    <name evidence="7" type="ORF">SEMRO_2443_G327851.1</name>
</gene>
<feature type="region of interest" description="Disordered" evidence="5">
    <location>
        <begin position="238"/>
        <end position="280"/>
    </location>
</feature>
<evidence type="ECO:0000313" key="8">
    <source>
        <dbReference type="Proteomes" id="UP001153069"/>
    </source>
</evidence>
<proteinExistence type="predicted"/>
<keyword evidence="6" id="KW-0472">Membrane</keyword>
<evidence type="ECO:0000256" key="2">
    <source>
        <dbReference type="ARBA" id="ARBA00022475"/>
    </source>
</evidence>
<dbReference type="EMBL" id="CAICTM010002441">
    <property type="protein sequence ID" value="CAB9529258.1"/>
    <property type="molecule type" value="Genomic_DNA"/>
</dbReference>
<evidence type="ECO:0008006" key="9">
    <source>
        <dbReference type="Google" id="ProtNLM"/>
    </source>
</evidence>
<organism evidence="7 8">
    <name type="scientific">Seminavis robusta</name>
    <dbReference type="NCBI Taxonomy" id="568900"/>
    <lineage>
        <taxon>Eukaryota</taxon>
        <taxon>Sar</taxon>
        <taxon>Stramenopiles</taxon>
        <taxon>Ochrophyta</taxon>
        <taxon>Bacillariophyta</taxon>
        <taxon>Bacillariophyceae</taxon>
        <taxon>Bacillariophycidae</taxon>
        <taxon>Naviculales</taxon>
        <taxon>Naviculaceae</taxon>
        <taxon>Seminavis</taxon>
    </lineage>
</organism>
<evidence type="ECO:0000256" key="3">
    <source>
        <dbReference type="ARBA" id="ARBA00022614"/>
    </source>
</evidence>
<feature type="region of interest" description="Disordered" evidence="5">
    <location>
        <begin position="287"/>
        <end position="306"/>
    </location>
</feature>
<dbReference type="PANTHER" id="PTHR48064">
    <property type="entry name" value="OS01G0750400 PROTEIN"/>
    <property type="match status" value="1"/>
</dbReference>
<feature type="region of interest" description="Disordered" evidence="5">
    <location>
        <begin position="138"/>
        <end position="170"/>
    </location>
</feature>
<dbReference type="InterPro" id="IPR001611">
    <property type="entry name" value="Leu-rich_rpt"/>
</dbReference>
<name>A0A9N8HZZ9_9STRA</name>
<dbReference type="FunFam" id="3.80.10.10:FF:000041">
    <property type="entry name" value="LRR receptor-like serine/threonine-protein kinase ERECTA"/>
    <property type="match status" value="1"/>
</dbReference>
<dbReference type="InterPro" id="IPR032675">
    <property type="entry name" value="LRR_dom_sf"/>
</dbReference>
<dbReference type="SUPFAM" id="SSF52058">
    <property type="entry name" value="L domain-like"/>
    <property type="match status" value="1"/>
</dbReference>
<keyword evidence="3" id="KW-0433">Leucine-rich repeat</keyword>
<evidence type="ECO:0000256" key="6">
    <source>
        <dbReference type="SAM" id="Phobius"/>
    </source>
</evidence>
<dbReference type="InterPro" id="IPR053038">
    <property type="entry name" value="RLP_Defense"/>
</dbReference>
<accession>A0A9N8HZZ9</accession>
<dbReference type="InterPro" id="IPR003591">
    <property type="entry name" value="Leu-rich_rpt_typical-subtyp"/>
</dbReference>
<dbReference type="Proteomes" id="UP001153069">
    <property type="component" value="Unassembled WGS sequence"/>
</dbReference>
<keyword evidence="2" id="KW-1003">Cell membrane</keyword>
<dbReference type="Gene3D" id="3.80.10.10">
    <property type="entry name" value="Ribonuclease Inhibitor"/>
    <property type="match status" value="3"/>
</dbReference>
<dbReference type="PANTHER" id="PTHR48064:SF6">
    <property type="entry name" value="RECEPTOR-LIKE PROTEIN KINASE 2"/>
    <property type="match status" value="1"/>
</dbReference>
<feature type="compositionally biased region" description="Polar residues" evidence="5">
    <location>
        <begin position="287"/>
        <end position="296"/>
    </location>
</feature>
<keyword evidence="6" id="KW-0812">Transmembrane</keyword>
<comment type="subcellular location">
    <subcellularLocation>
        <location evidence="1">Cell membrane</location>
    </subcellularLocation>
</comment>
<dbReference type="GO" id="GO:0005886">
    <property type="term" value="C:plasma membrane"/>
    <property type="evidence" value="ECO:0007669"/>
    <property type="project" value="UniProtKB-SubCell"/>
</dbReference>
<evidence type="ECO:0000256" key="1">
    <source>
        <dbReference type="ARBA" id="ARBA00004236"/>
    </source>
</evidence>